<keyword evidence="12" id="KW-1185">Reference proteome</keyword>
<reference evidence="11 12" key="1">
    <citation type="submission" date="2014-04" db="EMBL/GenBank/DDBJ databases">
        <authorList>
            <consortium name="DOE Joint Genome Institute"/>
            <person name="Kuo A."/>
            <person name="Tarkka M."/>
            <person name="Buscot F."/>
            <person name="Kohler A."/>
            <person name="Nagy L.G."/>
            <person name="Floudas D."/>
            <person name="Copeland A."/>
            <person name="Barry K.W."/>
            <person name="Cichocki N."/>
            <person name="Veneault-Fourrey C."/>
            <person name="LaButti K."/>
            <person name="Lindquist E.A."/>
            <person name="Lipzen A."/>
            <person name="Lundell T."/>
            <person name="Morin E."/>
            <person name="Murat C."/>
            <person name="Sun H."/>
            <person name="Tunlid A."/>
            <person name="Henrissat B."/>
            <person name="Grigoriev I.V."/>
            <person name="Hibbett D.S."/>
            <person name="Martin F."/>
            <person name="Nordberg H.P."/>
            <person name="Cantor M.N."/>
            <person name="Hua S.X."/>
        </authorList>
    </citation>
    <scope>NUCLEOTIDE SEQUENCE [LARGE SCALE GENOMIC DNA]</scope>
    <source>
        <strain evidence="11 12">F 1598</strain>
    </source>
</reference>
<comment type="similarity">
    <text evidence="8">Belongs to the glycosyl hydrolase 18 family.</text>
</comment>
<evidence type="ECO:0000256" key="1">
    <source>
        <dbReference type="ARBA" id="ARBA00000822"/>
    </source>
</evidence>
<evidence type="ECO:0000313" key="12">
    <source>
        <dbReference type="Proteomes" id="UP000054166"/>
    </source>
</evidence>
<evidence type="ECO:0000256" key="7">
    <source>
        <dbReference type="RuleBase" id="RU000489"/>
    </source>
</evidence>
<keyword evidence="5 7" id="KW-0326">Glycosidase</keyword>
<accession>A0A0C3BBZ9</accession>
<evidence type="ECO:0000256" key="3">
    <source>
        <dbReference type="ARBA" id="ARBA00023024"/>
    </source>
</evidence>
<dbReference type="HOGENOM" id="CLU_050410_1_0_1"/>
<gene>
    <name evidence="11" type="ORF">PILCRDRAFT_818855</name>
</gene>
<comment type="catalytic activity">
    <reaction evidence="1">
        <text>Random endo-hydrolysis of N-acetyl-beta-D-glucosaminide (1-&gt;4)-beta-linkages in chitin and chitodextrins.</text>
        <dbReference type="EC" id="3.2.1.14"/>
    </reaction>
</comment>
<name>A0A0C3BBZ9_PILCF</name>
<dbReference type="InterPro" id="IPR001223">
    <property type="entry name" value="Glyco_hydro18_cat"/>
</dbReference>
<dbReference type="Pfam" id="PF00704">
    <property type="entry name" value="Glyco_hydro_18"/>
    <property type="match status" value="1"/>
</dbReference>
<dbReference type="InParanoid" id="A0A0C3BBZ9"/>
<dbReference type="PROSITE" id="PS01095">
    <property type="entry name" value="GH18_1"/>
    <property type="match status" value="1"/>
</dbReference>
<feature type="chain" id="PRO_5002161788" evidence="9">
    <location>
        <begin position="24"/>
        <end position="261"/>
    </location>
</feature>
<dbReference type="AlphaFoldDB" id="A0A0C3BBZ9"/>
<dbReference type="Gene3D" id="3.20.20.80">
    <property type="entry name" value="Glycosidases"/>
    <property type="match status" value="1"/>
</dbReference>
<keyword evidence="9" id="KW-0732">Signal</keyword>
<feature type="domain" description="GH18" evidence="10">
    <location>
        <begin position="1"/>
        <end position="261"/>
    </location>
</feature>
<sequence length="261" mass="27691">MKGFNALILSFLLTSGPADQVRAWTQLSAQERADILTLYHAQGISIMVSAFGSTDTPTTDGVDPMASAKAVAAFVKEFDLDGVDVDYEDAVALSNGKAVQWLTTFTKTLRAALPTDSLISHAPQAPNFGPTVAQGGYLAVDAAVGHLIDWYNVQFYNQGAKEYIDCPGLLTKSSSNNPHTSVFEIAASGVELDKIAIGKPASTADASNGFMSTDLLAQCVAEAKGMHWAAGVALFQFSSNLAVWIETVRGKAFPIRPTMPI</sequence>
<keyword evidence="2 7" id="KW-0378">Hydrolase</keyword>
<evidence type="ECO:0000313" key="11">
    <source>
        <dbReference type="EMBL" id="KIM83828.1"/>
    </source>
</evidence>
<reference evidence="12" key="2">
    <citation type="submission" date="2015-01" db="EMBL/GenBank/DDBJ databases">
        <title>Evolutionary Origins and Diversification of the Mycorrhizal Mutualists.</title>
        <authorList>
            <consortium name="DOE Joint Genome Institute"/>
            <consortium name="Mycorrhizal Genomics Consortium"/>
            <person name="Kohler A."/>
            <person name="Kuo A."/>
            <person name="Nagy L.G."/>
            <person name="Floudas D."/>
            <person name="Copeland A."/>
            <person name="Barry K.W."/>
            <person name="Cichocki N."/>
            <person name="Veneault-Fourrey C."/>
            <person name="LaButti K."/>
            <person name="Lindquist E.A."/>
            <person name="Lipzen A."/>
            <person name="Lundell T."/>
            <person name="Morin E."/>
            <person name="Murat C."/>
            <person name="Riley R."/>
            <person name="Ohm R."/>
            <person name="Sun H."/>
            <person name="Tunlid A."/>
            <person name="Henrissat B."/>
            <person name="Grigoriev I.V."/>
            <person name="Hibbett D.S."/>
            <person name="Martin F."/>
        </authorList>
    </citation>
    <scope>NUCLEOTIDE SEQUENCE [LARGE SCALE GENOMIC DNA]</scope>
    <source>
        <strain evidence="12">F 1598</strain>
    </source>
</reference>
<feature type="signal peptide" evidence="9">
    <location>
        <begin position="1"/>
        <end position="23"/>
    </location>
</feature>
<dbReference type="InterPro" id="IPR001579">
    <property type="entry name" value="Glyco_hydro_18_chit_AS"/>
</dbReference>
<dbReference type="Proteomes" id="UP000054166">
    <property type="component" value="Unassembled WGS sequence"/>
</dbReference>
<dbReference type="GO" id="GO:0008843">
    <property type="term" value="F:endochitinase activity"/>
    <property type="evidence" value="ECO:0007669"/>
    <property type="project" value="UniProtKB-EC"/>
</dbReference>
<evidence type="ECO:0000259" key="10">
    <source>
        <dbReference type="PROSITE" id="PS51910"/>
    </source>
</evidence>
<evidence type="ECO:0000256" key="5">
    <source>
        <dbReference type="ARBA" id="ARBA00023295"/>
    </source>
</evidence>
<evidence type="ECO:0000256" key="9">
    <source>
        <dbReference type="SAM" id="SignalP"/>
    </source>
</evidence>
<keyword evidence="6" id="KW-0624">Polysaccharide degradation</keyword>
<dbReference type="OrthoDB" id="3012298at2759"/>
<dbReference type="CDD" id="cd00598">
    <property type="entry name" value="GH18_chitinase-like"/>
    <property type="match status" value="1"/>
</dbReference>
<organism evidence="11 12">
    <name type="scientific">Piloderma croceum (strain F 1598)</name>
    <dbReference type="NCBI Taxonomy" id="765440"/>
    <lineage>
        <taxon>Eukaryota</taxon>
        <taxon>Fungi</taxon>
        <taxon>Dikarya</taxon>
        <taxon>Basidiomycota</taxon>
        <taxon>Agaricomycotina</taxon>
        <taxon>Agaricomycetes</taxon>
        <taxon>Agaricomycetidae</taxon>
        <taxon>Atheliales</taxon>
        <taxon>Atheliaceae</taxon>
        <taxon>Piloderma</taxon>
    </lineage>
</organism>
<dbReference type="InterPro" id="IPR017853">
    <property type="entry name" value="GH"/>
</dbReference>
<evidence type="ECO:0000256" key="4">
    <source>
        <dbReference type="ARBA" id="ARBA00023277"/>
    </source>
</evidence>
<evidence type="ECO:0000256" key="2">
    <source>
        <dbReference type="ARBA" id="ARBA00022801"/>
    </source>
</evidence>
<keyword evidence="3" id="KW-0146">Chitin degradation</keyword>
<evidence type="ECO:0000256" key="8">
    <source>
        <dbReference type="RuleBase" id="RU004453"/>
    </source>
</evidence>
<dbReference type="GO" id="GO:0000272">
    <property type="term" value="P:polysaccharide catabolic process"/>
    <property type="evidence" value="ECO:0007669"/>
    <property type="project" value="UniProtKB-KW"/>
</dbReference>
<dbReference type="SUPFAM" id="SSF51445">
    <property type="entry name" value="(Trans)glycosidases"/>
    <property type="match status" value="1"/>
</dbReference>
<evidence type="ECO:0000256" key="6">
    <source>
        <dbReference type="ARBA" id="ARBA00023326"/>
    </source>
</evidence>
<dbReference type="EMBL" id="KN832989">
    <property type="protein sequence ID" value="KIM83828.1"/>
    <property type="molecule type" value="Genomic_DNA"/>
</dbReference>
<dbReference type="GO" id="GO:0006032">
    <property type="term" value="P:chitin catabolic process"/>
    <property type="evidence" value="ECO:0007669"/>
    <property type="project" value="UniProtKB-KW"/>
</dbReference>
<protein>
    <submittedName>
        <fullName evidence="11">Glycoside hydrolase family 18 protein</fullName>
    </submittedName>
</protein>
<proteinExistence type="inferred from homology"/>
<keyword evidence="4" id="KW-0119">Carbohydrate metabolism</keyword>
<dbReference type="STRING" id="765440.A0A0C3BBZ9"/>
<dbReference type="PROSITE" id="PS51910">
    <property type="entry name" value="GH18_2"/>
    <property type="match status" value="1"/>
</dbReference>